<dbReference type="InterPro" id="IPR049730">
    <property type="entry name" value="SNF2/RAD54-like_C"/>
</dbReference>
<evidence type="ECO:0000256" key="3">
    <source>
        <dbReference type="ARBA" id="ARBA00022840"/>
    </source>
</evidence>
<dbReference type="PROSITE" id="PS51194">
    <property type="entry name" value="HELICASE_CTER"/>
    <property type="match status" value="1"/>
</dbReference>
<dbReference type="SUPFAM" id="SSF52540">
    <property type="entry name" value="P-loop containing nucleoside triphosphate hydrolases"/>
    <property type="match status" value="1"/>
</dbReference>
<reference evidence="5" key="1">
    <citation type="submission" date="2022-03" db="EMBL/GenBank/DDBJ databases">
        <title>Brevibacterium spongiae sp. nov., isolated from marine sponge.</title>
        <authorList>
            <person name="Li Z."/>
            <person name="Zhang M."/>
        </authorList>
    </citation>
    <scope>NUCLEOTIDE SEQUENCE</scope>
    <source>
        <strain evidence="5">WHS-Z9</strain>
    </source>
</reference>
<dbReference type="Proteomes" id="UP001064879">
    <property type="component" value="Chromosome"/>
</dbReference>
<keyword evidence="3" id="KW-0067">ATP-binding</keyword>
<dbReference type="InterPro" id="IPR050628">
    <property type="entry name" value="SNF2_RAD54_helicase_TF"/>
</dbReference>
<dbReference type="GO" id="GO:0004386">
    <property type="term" value="F:helicase activity"/>
    <property type="evidence" value="ECO:0007669"/>
    <property type="project" value="UniProtKB-KW"/>
</dbReference>
<dbReference type="Pfam" id="PF00271">
    <property type="entry name" value="Helicase_C"/>
    <property type="match status" value="1"/>
</dbReference>
<proteinExistence type="predicted"/>
<organism evidence="5 6">
    <name type="scientific">Brevibacterium spongiae</name>
    <dbReference type="NCBI Taxonomy" id="2909672"/>
    <lineage>
        <taxon>Bacteria</taxon>
        <taxon>Bacillati</taxon>
        <taxon>Actinomycetota</taxon>
        <taxon>Actinomycetes</taxon>
        <taxon>Micrococcales</taxon>
        <taxon>Brevibacteriaceae</taxon>
        <taxon>Brevibacterium</taxon>
    </lineage>
</organism>
<dbReference type="CDD" id="cd18793">
    <property type="entry name" value="SF2_C_SNF"/>
    <property type="match status" value="1"/>
</dbReference>
<keyword evidence="6" id="KW-1185">Reference proteome</keyword>
<dbReference type="InterPro" id="IPR001650">
    <property type="entry name" value="Helicase_C-like"/>
</dbReference>
<dbReference type="EMBL" id="CP093443">
    <property type="protein sequence ID" value="UVI36402.1"/>
    <property type="molecule type" value="Genomic_DNA"/>
</dbReference>
<evidence type="ECO:0000259" key="4">
    <source>
        <dbReference type="PROSITE" id="PS51194"/>
    </source>
</evidence>
<dbReference type="PANTHER" id="PTHR45626">
    <property type="entry name" value="TRANSCRIPTION TERMINATION FACTOR 2-RELATED"/>
    <property type="match status" value="1"/>
</dbReference>
<dbReference type="Gene3D" id="3.40.50.300">
    <property type="entry name" value="P-loop containing nucleotide triphosphate hydrolases"/>
    <property type="match status" value="1"/>
</dbReference>
<keyword evidence="1" id="KW-0547">Nucleotide-binding</keyword>
<evidence type="ECO:0000313" key="5">
    <source>
        <dbReference type="EMBL" id="UVI36402.1"/>
    </source>
</evidence>
<dbReference type="PANTHER" id="PTHR45626:SF22">
    <property type="entry name" value="DNA REPAIR PROTEIN RAD5"/>
    <property type="match status" value="1"/>
</dbReference>
<evidence type="ECO:0000313" key="6">
    <source>
        <dbReference type="Proteomes" id="UP001064879"/>
    </source>
</evidence>
<evidence type="ECO:0000256" key="2">
    <source>
        <dbReference type="ARBA" id="ARBA00022801"/>
    </source>
</evidence>
<feature type="domain" description="Helicase C-terminal" evidence="4">
    <location>
        <begin position="1"/>
        <end position="80"/>
    </location>
</feature>
<gene>
    <name evidence="5" type="ORF">L1F31_01675</name>
</gene>
<dbReference type="InterPro" id="IPR027417">
    <property type="entry name" value="P-loop_NTPase"/>
</dbReference>
<keyword evidence="5" id="KW-0347">Helicase</keyword>
<sequence length="107" mass="11898">MTESTRARGIALAEEDYVFLMDPWWNPASENQAIDRAHRIGQTKNVMVYRYVAEGTIEEKVLALQKRKAELFDELMSDSGTYEGRGPGGQAFSQTVTAADIKGLLEG</sequence>
<accession>A0ABY5SPB1</accession>
<name>A0ABY5SPB1_9MICO</name>
<keyword evidence="2" id="KW-0378">Hydrolase</keyword>
<protein>
    <submittedName>
        <fullName evidence="5">DEAD/DEAH box helicase</fullName>
    </submittedName>
</protein>
<evidence type="ECO:0000256" key="1">
    <source>
        <dbReference type="ARBA" id="ARBA00022741"/>
    </source>
</evidence>